<dbReference type="PROSITE" id="PS51318">
    <property type="entry name" value="TAT"/>
    <property type="match status" value="1"/>
</dbReference>
<dbReference type="Gene3D" id="3.90.76.10">
    <property type="entry name" value="Dipeptide-binding Protein, Domain 1"/>
    <property type="match status" value="1"/>
</dbReference>
<dbReference type="InterPro" id="IPR000914">
    <property type="entry name" value="SBP_5_dom"/>
</dbReference>
<sequence length="548" mass="59612">MPQDERDQVDRRTLLKAVGGATATVSIAGCGGSQTTPTEGGDGTETAMDTTEGDEGTETSNEGDESAFEVGVTLGQMDSGLDPHDHAETPTNIIVSQAYEGLMGRDKEGGIIAKLATEWERVESGTVRFTLRDGVTFHNGDPVTSEDVRYSIRRIETEEVGGALPQDGDLAGSKALESVEAGDGEVTVTFGGLNPIVFALFATNGQIMQQSWVENNENSYINRNTNGTGPFQVTDYQSGTSVSYEKYDDYWGEPAAADEATITASSESATRVNQLVAGETDIVTNVPPQEISRVEGSEGTSVSPVPSTRIIFLQMRYDVEPFSSQQFRQAMNYAVDVESIIENVLQGFGEVTGQPTLSQFTGHNPDIEPYGHDPERAEQLVEESGHAGVDITLQTPIGRYLKDVEVAQTAANQIDSLSNVNCELQQREFNSLVQDVTASSIEDRPRFTLLGWGNAEFDAAQTIIPLLTSDGPLTVLKSDEVDSLIQEAQSEPDPEARRQTLRECNQLLHDLAPWVFLHQQFSVYGTSDDIEWQPRPDELIDLWTASPN</sequence>
<evidence type="ECO:0000313" key="7">
    <source>
        <dbReference type="Proteomes" id="UP000546257"/>
    </source>
</evidence>
<comment type="caution">
    <text evidence="6">The sequence shown here is derived from an EMBL/GenBank/DDBJ whole genome shotgun (WGS) entry which is preliminary data.</text>
</comment>
<dbReference type="Gene3D" id="3.10.105.10">
    <property type="entry name" value="Dipeptide-binding Protein, Domain 3"/>
    <property type="match status" value="1"/>
</dbReference>
<dbReference type="InterPro" id="IPR006311">
    <property type="entry name" value="TAT_signal"/>
</dbReference>
<keyword evidence="3" id="KW-0732">Signal</keyword>
<dbReference type="GO" id="GO:1904680">
    <property type="term" value="F:peptide transmembrane transporter activity"/>
    <property type="evidence" value="ECO:0007669"/>
    <property type="project" value="TreeGrafter"/>
</dbReference>
<accession>A0A7J9SET7</accession>
<evidence type="ECO:0000313" key="6">
    <source>
        <dbReference type="EMBL" id="MBB6645474.1"/>
    </source>
</evidence>
<dbReference type="GO" id="GO:0042597">
    <property type="term" value="C:periplasmic space"/>
    <property type="evidence" value="ECO:0007669"/>
    <property type="project" value="UniProtKB-ARBA"/>
</dbReference>
<dbReference type="RefSeq" id="WP_185191826.1">
    <property type="nucleotide sequence ID" value="NZ_JACKXD010000001.1"/>
</dbReference>
<feature type="region of interest" description="Disordered" evidence="4">
    <location>
        <begin position="25"/>
        <end position="64"/>
    </location>
</feature>
<dbReference type="GO" id="GO:0043190">
    <property type="term" value="C:ATP-binding cassette (ABC) transporter complex"/>
    <property type="evidence" value="ECO:0007669"/>
    <property type="project" value="InterPro"/>
</dbReference>
<dbReference type="PANTHER" id="PTHR30290">
    <property type="entry name" value="PERIPLASMIC BINDING COMPONENT OF ABC TRANSPORTER"/>
    <property type="match status" value="1"/>
</dbReference>
<name>A0A7J9SET7_9EURY</name>
<proteinExistence type="inferred from homology"/>
<dbReference type="Proteomes" id="UP000546257">
    <property type="component" value="Unassembled WGS sequence"/>
</dbReference>
<gene>
    <name evidence="6" type="ORF">H5V44_04040</name>
</gene>
<dbReference type="InterPro" id="IPR039424">
    <property type="entry name" value="SBP_5"/>
</dbReference>
<dbReference type="InterPro" id="IPR030678">
    <property type="entry name" value="Peptide/Ni-bd"/>
</dbReference>
<feature type="domain" description="Solute-binding protein family 5" evidence="5">
    <location>
        <begin position="112"/>
        <end position="470"/>
    </location>
</feature>
<dbReference type="Gene3D" id="3.40.190.10">
    <property type="entry name" value="Periplasmic binding protein-like II"/>
    <property type="match status" value="1"/>
</dbReference>
<evidence type="ECO:0000256" key="2">
    <source>
        <dbReference type="ARBA" id="ARBA00022448"/>
    </source>
</evidence>
<evidence type="ECO:0000256" key="4">
    <source>
        <dbReference type="SAM" id="MobiDB-lite"/>
    </source>
</evidence>
<dbReference type="GO" id="GO:0015833">
    <property type="term" value="P:peptide transport"/>
    <property type="evidence" value="ECO:0007669"/>
    <property type="project" value="TreeGrafter"/>
</dbReference>
<keyword evidence="2" id="KW-0813">Transport</keyword>
<dbReference type="PROSITE" id="PS51257">
    <property type="entry name" value="PROKAR_LIPOPROTEIN"/>
    <property type="match status" value="1"/>
</dbReference>
<protein>
    <submittedName>
        <fullName evidence="6">Peptide ABC transporter substrate-binding protein</fullName>
    </submittedName>
</protein>
<feature type="compositionally biased region" description="Acidic residues" evidence="4">
    <location>
        <begin position="51"/>
        <end position="64"/>
    </location>
</feature>
<keyword evidence="7" id="KW-1185">Reference proteome</keyword>
<comment type="similarity">
    <text evidence="1">Belongs to the bacterial solute-binding protein 5 family.</text>
</comment>
<dbReference type="PIRSF" id="PIRSF002741">
    <property type="entry name" value="MppA"/>
    <property type="match status" value="1"/>
</dbReference>
<dbReference type="AlphaFoldDB" id="A0A7J9SET7"/>
<dbReference type="Pfam" id="PF00496">
    <property type="entry name" value="SBP_bac_5"/>
    <property type="match status" value="1"/>
</dbReference>
<feature type="compositionally biased region" description="Low complexity" evidence="4">
    <location>
        <begin position="35"/>
        <end position="50"/>
    </location>
</feature>
<evidence type="ECO:0000256" key="1">
    <source>
        <dbReference type="ARBA" id="ARBA00005695"/>
    </source>
</evidence>
<organism evidence="6 7">
    <name type="scientific">Halobellus ruber</name>
    <dbReference type="NCBI Taxonomy" id="2761102"/>
    <lineage>
        <taxon>Archaea</taxon>
        <taxon>Methanobacteriati</taxon>
        <taxon>Methanobacteriota</taxon>
        <taxon>Stenosarchaea group</taxon>
        <taxon>Halobacteria</taxon>
        <taxon>Halobacteriales</taxon>
        <taxon>Haloferacaceae</taxon>
        <taxon>Halobellus</taxon>
    </lineage>
</organism>
<evidence type="ECO:0000256" key="3">
    <source>
        <dbReference type="ARBA" id="ARBA00022729"/>
    </source>
</evidence>
<dbReference type="EMBL" id="JACKXD010000001">
    <property type="protein sequence ID" value="MBB6645474.1"/>
    <property type="molecule type" value="Genomic_DNA"/>
</dbReference>
<dbReference type="PANTHER" id="PTHR30290:SF9">
    <property type="entry name" value="OLIGOPEPTIDE-BINDING PROTEIN APPA"/>
    <property type="match status" value="1"/>
</dbReference>
<reference evidence="6 7" key="1">
    <citation type="submission" date="2020-08" db="EMBL/GenBank/DDBJ databases">
        <authorList>
            <person name="Seo M.-J."/>
        </authorList>
    </citation>
    <scope>NUCLEOTIDE SEQUENCE [LARGE SCALE GENOMIC DNA]</scope>
    <source>
        <strain evidence="6 7">MBLA0160</strain>
    </source>
</reference>
<evidence type="ECO:0000259" key="5">
    <source>
        <dbReference type="Pfam" id="PF00496"/>
    </source>
</evidence>
<dbReference type="SUPFAM" id="SSF53850">
    <property type="entry name" value="Periplasmic binding protein-like II"/>
    <property type="match status" value="1"/>
</dbReference>